<reference evidence="1 2" key="1">
    <citation type="journal article" date="2015" name="Nature">
        <title>rRNA introns, odd ribosomes, and small enigmatic genomes across a large radiation of phyla.</title>
        <authorList>
            <person name="Brown C.T."/>
            <person name="Hug L.A."/>
            <person name="Thomas B.C."/>
            <person name="Sharon I."/>
            <person name="Castelle C.J."/>
            <person name="Singh A."/>
            <person name="Wilkins M.J."/>
            <person name="Williams K.H."/>
            <person name="Banfield J.F."/>
        </authorList>
    </citation>
    <scope>NUCLEOTIDE SEQUENCE [LARGE SCALE GENOMIC DNA]</scope>
</reference>
<dbReference type="SUPFAM" id="SSF143100">
    <property type="entry name" value="TTHA1013/TTHA0281-like"/>
    <property type="match status" value="1"/>
</dbReference>
<accession>A0A0G0N502</accession>
<dbReference type="AlphaFoldDB" id="A0A0G0N502"/>
<dbReference type="Proteomes" id="UP000034246">
    <property type="component" value="Unassembled WGS sequence"/>
</dbReference>
<dbReference type="InterPro" id="IPR035069">
    <property type="entry name" value="TTHA1013/TTHA0281-like"/>
</dbReference>
<evidence type="ECO:0000313" key="2">
    <source>
        <dbReference type="Proteomes" id="UP000034246"/>
    </source>
</evidence>
<evidence type="ECO:0000313" key="1">
    <source>
        <dbReference type="EMBL" id="KKR11269.1"/>
    </source>
</evidence>
<comment type="caution">
    <text evidence="1">The sequence shown here is derived from an EMBL/GenBank/DDBJ whole genome shotgun (WGS) entry which is preliminary data.</text>
</comment>
<dbReference type="Gene3D" id="3.30.160.250">
    <property type="match status" value="1"/>
</dbReference>
<evidence type="ECO:0008006" key="3">
    <source>
        <dbReference type="Google" id="ProtNLM"/>
    </source>
</evidence>
<organism evidence="1 2">
    <name type="scientific">Candidatus Woesebacteria bacterium GW2011_GWA1_39_21</name>
    <dbReference type="NCBI Taxonomy" id="1618550"/>
    <lineage>
        <taxon>Bacteria</taxon>
        <taxon>Candidatus Woeseibacteriota</taxon>
    </lineage>
</organism>
<proteinExistence type="predicted"/>
<name>A0A0G0N502_9BACT</name>
<gene>
    <name evidence="1" type="ORF">UT39_C0009G0029</name>
</gene>
<dbReference type="STRING" id="1618550.UT39_C0009G0029"/>
<protein>
    <recommendedName>
        <fullName evidence="3">HicB-like antitoxin of toxin-antitoxin system domain-containing protein</fullName>
    </recommendedName>
</protein>
<sequence>MIKKMLPVVVWKEGKWFVAKTLGFELASQGKTKDDAVKNLQEALDLLLEDEGVEIPHSIIPQNTEIKQIYA</sequence>
<dbReference type="EMBL" id="LBWP01000009">
    <property type="protein sequence ID" value="KKR11269.1"/>
    <property type="molecule type" value="Genomic_DNA"/>
</dbReference>